<reference evidence="3 4" key="1">
    <citation type="submission" date="2018-10" db="EMBL/GenBank/DDBJ databases">
        <title>Draft genome sequence of Bacillus salarius IM0101, isolated from a hypersaline soil in Inner Mongolia, China.</title>
        <authorList>
            <person name="Yamprayoonswat W."/>
            <person name="Boonvisut S."/>
            <person name="Jumpathong W."/>
            <person name="Sittihan S."/>
            <person name="Ruangsuj P."/>
            <person name="Wanthongcharoen S."/>
            <person name="Thongpramul N."/>
            <person name="Pimmason S."/>
            <person name="Yu B."/>
            <person name="Yasawong M."/>
        </authorList>
    </citation>
    <scope>NUCLEOTIDE SEQUENCE [LARGE SCALE GENOMIC DNA]</scope>
    <source>
        <strain evidence="3 4">IM0101</strain>
    </source>
</reference>
<dbReference type="AlphaFoldDB" id="A0A3R9PHF3"/>
<organism evidence="3 4">
    <name type="scientific">Salibacterium salarium</name>
    <dbReference type="NCBI Taxonomy" id="284579"/>
    <lineage>
        <taxon>Bacteria</taxon>
        <taxon>Bacillati</taxon>
        <taxon>Bacillota</taxon>
        <taxon>Bacilli</taxon>
        <taxon>Bacillales</taxon>
        <taxon>Bacillaceae</taxon>
    </lineage>
</organism>
<dbReference type="Gene3D" id="3.40.50.720">
    <property type="entry name" value="NAD(P)-binding Rossmann-like Domain"/>
    <property type="match status" value="1"/>
</dbReference>
<dbReference type="InterPro" id="IPR045010">
    <property type="entry name" value="MDR_fam"/>
</dbReference>
<protein>
    <submittedName>
        <fullName evidence="3">NADP-dependent oxidoreductase</fullName>
    </submittedName>
</protein>
<name>A0A3R9PHF3_9BACI</name>
<evidence type="ECO:0000313" key="4">
    <source>
        <dbReference type="Proteomes" id="UP000275076"/>
    </source>
</evidence>
<dbReference type="InterPro" id="IPR011032">
    <property type="entry name" value="GroES-like_sf"/>
</dbReference>
<dbReference type="RefSeq" id="WP_125559926.1">
    <property type="nucleotide sequence ID" value="NZ_RBVX01000032.1"/>
</dbReference>
<dbReference type="GO" id="GO:0016628">
    <property type="term" value="F:oxidoreductase activity, acting on the CH-CH group of donors, NAD or NADP as acceptor"/>
    <property type="evidence" value="ECO:0007669"/>
    <property type="project" value="InterPro"/>
</dbReference>
<evidence type="ECO:0000259" key="2">
    <source>
        <dbReference type="SMART" id="SM00829"/>
    </source>
</evidence>
<accession>A0A3R9PHF3</accession>
<dbReference type="SUPFAM" id="SSF50129">
    <property type="entry name" value="GroES-like"/>
    <property type="match status" value="1"/>
</dbReference>
<keyword evidence="4" id="KW-1185">Reference proteome</keyword>
<evidence type="ECO:0000256" key="1">
    <source>
        <dbReference type="ARBA" id="ARBA00023002"/>
    </source>
</evidence>
<dbReference type="InterPro" id="IPR036291">
    <property type="entry name" value="NAD(P)-bd_dom_sf"/>
</dbReference>
<dbReference type="SUPFAM" id="SSF51735">
    <property type="entry name" value="NAD(P)-binding Rossmann-fold domains"/>
    <property type="match status" value="1"/>
</dbReference>
<dbReference type="CDD" id="cd05288">
    <property type="entry name" value="PGDH"/>
    <property type="match status" value="1"/>
</dbReference>
<dbReference type="Proteomes" id="UP000275076">
    <property type="component" value="Unassembled WGS sequence"/>
</dbReference>
<sequence length="339" mass="36598">MNENNQQIVLASRPEGMPTNENFEYQETSIVEPQDGEILVKTIYLSVDPYMRGRMSSAKSYVAPFEVAEVIHGNVVGEVVESKSSLYEAGDKVMGMLGWRRYNTVEDAAVRKVDGSAAPLSAYLGILGLTGLTAYFGLLDIGRPAEGETVVVSGAAGAVGMAAGQIAKLRGARVIGIAGTDKKTEYLKSELRFNEAINYNTIDNLEDAVKQACPQGVDVYFDNVGGPVSDAVMTQLNDFARIPVCGAISSYNKTGEDEGPRVQPTLVKSRALIQGFIVGDYAPRFQEGSEKLADWLSDGKLKYEETIVEGFEQVPKAFLGLFSGENLGKQLVKVSEPSE</sequence>
<gene>
    <name evidence="3" type="ORF">D7Z54_24180</name>
</gene>
<dbReference type="PANTHER" id="PTHR43205:SF7">
    <property type="entry name" value="PROSTAGLANDIN REDUCTASE 1"/>
    <property type="match status" value="1"/>
</dbReference>
<proteinExistence type="predicted"/>
<dbReference type="Gene3D" id="3.90.180.10">
    <property type="entry name" value="Medium-chain alcohol dehydrogenases, catalytic domain"/>
    <property type="match status" value="1"/>
</dbReference>
<keyword evidence="1" id="KW-0560">Oxidoreductase</keyword>
<dbReference type="InterPro" id="IPR013149">
    <property type="entry name" value="ADH-like_C"/>
</dbReference>
<dbReference type="SMART" id="SM00829">
    <property type="entry name" value="PKS_ER"/>
    <property type="match status" value="1"/>
</dbReference>
<dbReference type="PANTHER" id="PTHR43205">
    <property type="entry name" value="PROSTAGLANDIN REDUCTASE"/>
    <property type="match status" value="1"/>
</dbReference>
<dbReference type="InterPro" id="IPR020843">
    <property type="entry name" value="ER"/>
</dbReference>
<dbReference type="Pfam" id="PF00107">
    <property type="entry name" value="ADH_zinc_N"/>
    <property type="match status" value="1"/>
</dbReference>
<comment type="caution">
    <text evidence="3">The sequence shown here is derived from an EMBL/GenBank/DDBJ whole genome shotgun (WGS) entry which is preliminary data.</text>
</comment>
<dbReference type="Pfam" id="PF16884">
    <property type="entry name" value="ADH_N_2"/>
    <property type="match status" value="1"/>
</dbReference>
<evidence type="ECO:0000313" key="3">
    <source>
        <dbReference type="EMBL" id="RSL30738.1"/>
    </source>
</evidence>
<dbReference type="OrthoDB" id="9805663at2"/>
<dbReference type="FunFam" id="3.40.50.720:FF:000121">
    <property type="entry name" value="Prostaglandin reductase 2"/>
    <property type="match status" value="1"/>
</dbReference>
<dbReference type="EMBL" id="RBVX01000032">
    <property type="protein sequence ID" value="RSL30738.1"/>
    <property type="molecule type" value="Genomic_DNA"/>
</dbReference>
<feature type="domain" description="Enoyl reductase (ER)" evidence="2">
    <location>
        <begin position="18"/>
        <end position="332"/>
    </location>
</feature>
<dbReference type="InterPro" id="IPR041694">
    <property type="entry name" value="ADH_N_2"/>
</dbReference>